<dbReference type="Gene3D" id="3.90.1410.10">
    <property type="entry name" value="set domain protein methyltransferase, domain 1"/>
    <property type="match status" value="1"/>
</dbReference>
<evidence type="ECO:0000313" key="2">
    <source>
        <dbReference type="EMBL" id="RMY79824.1"/>
    </source>
</evidence>
<feature type="domain" description="SET" evidence="1">
    <location>
        <begin position="68"/>
        <end position="307"/>
    </location>
</feature>
<evidence type="ECO:0000259" key="1">
    <source>
        <dbReference type="PROSITE" id="PS50280"/>
    </source>
</evidence>
<feature type="non-terminal residue" evidence="2">
    <location>
        <position position="1"/>
    </location>
</feature>
<dbReference type="EMBL" id="QWIQ01000673">
    <property type="protein sequence ID" value="RMY79824.1"/>
    <property type="molecule type" value="Genomic_DNA"/>
</dbReference>
<name>A0A3M7EUP6_HORWE</name>
<dbReference type="InterPro" id="IPR001214">
    <property type="entry name" value="SET_dom"/>
</dbReference>
<dbReference type="GO" id="GO:0016279">
    <property type="term" value="F:protein-lysine N-methyltransferase activity"/>
    <property type="evidence" value="ECO:0007669"/>
    <property type="project" value="TreeGrafter"/>
</dbReference>
<organism evidence="2 3">
    <name type="scientific">Hortaea werneckii</name>
    <name type="common">Black yeast</name>
    <name type="synonym">Cladosporium werneckii</name>
    <dbReference type="NCBI Taxonomy" id="91943"/>
    <lineage>
        <taxon>Eukaryota</taxon>
        <taxon>Fungi</taxon>
        <taxon>Dikarya</taxon>
        <taxon>Ascomycota</taxon>
        <taxon>Pezizomycotina</taxon>
        <taxon>Dothideomycetes</taxon>
        <taxon>Dothideomycetidae</taxon>
        <taxon>Mycosphaerellales</taxon>
        <taxon>Teratosphaeriaceae</taxon>
        <taxon>Hortaea</taxon>
    </lineage>
</organism>
<gene>
    <name evidence="2" type="ORF">D0862_13006</name>
</gene>
<dbReference type="PROSITE" id="PS50280">
    <property type="entry name" value="SET"/>
    <property type="match status" value="1"/>
</dbReference>
<dbReference type="Proteomes" id="UP000281468">
    <property type="component" value="Unassembled WGS sequence"/>
</dbReference>
<dbReference type="GO" id="GO:0005634">
    <property type="term" value="C:nucleus"/>
    <property type="evidence" value="ECO:0007669"/>
    <property type="project" value="TreeGrafter"/>
</dbReference>
<dbReference type="PANTHER" id="PTHR13271:SF76">
    <property type="entry name" value="SET DOMAIN-CONTAINING PROTEIN 8"/>
    <property type="match status" value="1"/>
</dbReference>
<dbReference type="CDD" id="cd10527">
    <property type="entry name" value="SET_LSMT"/>
    <property type="match status" value="1"/>
</dbReference>
<evidence type="ECO:0000313" key="3">
    <source>
        <dbReference type="Proteomes" id="UP000281468"/>
    </source>
</evidence>
<dbReference type="PANTHER" id="PTHR13271">
    <property type="entry name" value="UNCHARACTERIZED PUTATIVE METHYLTRANSFERASE"/>
    <property type="match status" value="1"/>
</dbReference>
<proteinExistence type="predicted"/>
<accession>A0A3M7EUP6</accession>
<comment type="caution">
    <text evidence="2">The sequence shown here is derived from an EMBL/GenBank/DDBJ whole genome shotgun (WGS) entry which is preliminary data.</text>
</comment>
<dbReference type="InterPro" id="IPR046341">
    <property type="entry name" value="SET_dom_sf"/>
</dbReference>
<dbReference type="AlphaFoldDB" id="A0A3M7EUP6"/>
<sequence>QQVCRGSIAGWRRASGFLRSYHLPLGSNQVAYSVLIRKELDSKMIRSGKAAGWLQLPSEAVLPWAMLNEVDFRQVVPGQAVGKGGALLAKHSLPGASKDGELMRVPHDLILSLERVLDHAKADKDFREVLEALGEFGRTPRGAILAFLLVQASVSCPDLAERVGVHCPFTDYVKSLPLENLPTFWSQDELALLMGTTLAPAVSSKLRSLHREYDHLCESTSQTRWYSLVGEHLDFDDWLQVDAMYRSRALDFPEIGHCMVPCIDLANHSAGESTVAVYEKDEHGNATLLVRDGKTVNEGDEVTITYGDEKGACEMLFSYGFLEAERKSAETLFLSLSIPNEDPYKSAKLQTADCAPGFKLIDAGDGEIDWKGEFIWLLCVGADDGLRFELARTVDGEGEEMQSFFGDEELTGGTAQLYSLLGKSELWDVYRLRAVALLQQRVFEQMQVLYSTQEAAEGVEHGGDTDVRTPVFENIMRLRKLEFELMERAYEDFERQKLELAESEVVQRYLAMMNEDPAKEEKEGEDFS</sequence>
<reference evidence="2 3" key="1">
    <citation type="journal article" date="2018" name="BMC Genomics">
        <title>Genomic evidence for intraspecific hybridization in a clonal and extremely halotolerant yeast.</title>
        <authorList>
            <person name="Gostincar C."/>
            <person name="Stajich J.E."/>
            <person name="Zupancic J."/>
            <person name="Zalar P."/>
            <person name="Gunde-Cimerman N."/>
        </authorList>
    </citation>
    <scope>NUCLEOTIDE SEQUENCE [LARGE SCALE GENOMIC DNA]</scope>
    <source>
        <strain evidence="2 3">EXF-171</strain>
    </source>
</reference>
<dbReference type="SUPFAM" id="SSF82199">
    <property type="entry name" value="SET domain"/>
    <property type="match status" value="1"/>
</dbReference>
<dbReference type="InterPro" id="IPR050600">
    <property type="entry name" value="SETD3_SETD6_MTase"/>
</dbReference>
<protein>
    <recommendedName>
        <fullName evidence="1">SET domain-containing protein</fullName>
    </recommendedName>
</protein>